<organism evidence="5 6">
    <name type="scientific">Strongylocentrotus purpuratus</name>
    <name type="common">Purple sea urchin</name>
    <dbReference type="NCBI Taxonomy" id="7668"/>
    <lineage>
        <taxon>Eukaryota</taxon>
        <taxon>Metazoa</taxon>
        <taxon>Echinodermata</taxon>
        <taxon>Eleutherozoa</taxon>
        <taxon>Echinozoa</taxon>
        <taxon>Echinoidea</taxon>
        <taxon>Euechinoidea</taxon>
        <taxon>Echinacea</taxon>
        <taxon>Camarodonta</taxon>
        <taxon>Echinidea</taxon>
        <taxon>Strongylocentrotidae</taxon>
        <taxon>Strongylocentrotus</taxon>
    </lineage>
</organism>
<dbReference type="Pfam" id="PF00530">
    <property type="entry name" value="SRCR"/>
    <property type="match status" value="1"/>
</dbReference>
<keyword evidence="3" id="KW-0732">Signal</keyword>
<evidence type="ECO:0000256" key="3">
    <source>
        <dbReference type="SAM" id="SignalP"/>
    </source>
</evidence>
<dbReference type="RefSeq" id="XP_789586.4">
    <property type="nucleotide sequence ID" value="XM_784493.5"/>
</dbReference>
<dbReference type="GeneID" id="584637"/>
<dbReference type="PROSITE" id="PS50287">
    <property type="entry name" value="SRCR_2"/>
    <property type="match status" value="1"/>
</dbReference>
<proteinExistence type="predicted"/>
<reference evidence="5" key="2">
    <citation type="submission" date="2021-01" db="UniProtKB">
        <authorList>
            <consortium name="EnsemblMetazoa"/>
        </authorList>
    </citation>
    <scope>IDENTIFICATION</scope>
</reference>
<dbReference type="InterPro" id="IPR036772">
    <property type="entry name" value="SRCR-like_dom_sf"/>
</dbReference>
<comment type="caution">
    <text evidence="2">Lacks conserved residue(s) required for the propagation of feature annotation.</text>
</comment>
<reference evidence="6" key="1">
    <citation type="submission" date="2015-02" db="EMBL/GenBank/DDBJ databases">
        <title>Genome sequencing for Strongylocentrotus purpuratus.</title>
        <authorList>
            <person name="Murali S."/>
            <person name="Liu Y."/>
            <person name="Vee V."/>
            <person name="English A."/>
            <person name="Wang M."/>
            <person name="Skinner E."/>
            <person name="Han Y."/>
            <person name="Muzny D.M."/>
            <person name="Worley K.C."/>
            <person name="Gibbs R.A."/>
        </authorList>
    </citation>
    <scope>NUCLEOTIDE SEQUENCE</scope>
</reference>
<evidence type="ECO:0000256" key="2">
    <source>
        <dbReference type="PROSITE-ProRule" id="PRU00196"/>
    </source>
</evidence>
<feature type="chain" id="PRO_5029463735" description="SRCR domain-containing protein" evidence="3">
    <location>
        <begin position="20"/>
        <end position="152"/>
    </location>
</feature>
<dbReference type="SUPFAM" id="SSF56487">
    <property type="entry name" value="SRCR-like"/>
    <property type="match status" value="1"/>
</dbReference>
<accession>A0A7M7RD96</accession>
<protein>
    <recommendedName>
        <fullName evidence="4">SRCR domain-containing protein</fullName>
    </recommendedName>
</protein>
<dbReference type="InterPro" id="IPR001190">
    <property type="entry name" value="SRCR"/>
</dbReference>
<dbReference type="Gene3D" id="3.10.250.10">
    <property type="entry name" value="SRCR-like domain"/>
    <property type="match status" value="1"/>
</dbReference>
<evidence type="ECO:0000313" key="6">
    <source>
        <dbReference type="Proteomes" id="UP000007110"/>
    </source>
</evidence>
<dbReference type="InParanoid" id="A0A7M7RD96"/>
<dbReference type="OrthoDB" id="536948at2759"/>
<feature type="signal peptide" evidence="3">
    <location>
        <begin position="1"/>
        <end position="19"/>
    </location>
</feature>
<dbReference type="SMART" id="SM00202">
    <property type="entry name" value="SR"/>
    <property type="match status" value="1"/>
</dbReference>
<dbReference type="AlphaFoldDB" id="A0A7M7RD96"/>
<dbReference type="FunFam" id="3.10.250.10:FF:000013">
    <property type="entry name" value="CD163 molecule like 1"/>
    <property type="match status" value="1"/>
</dbReference>
<evidence type="ECO:0000313" key="5">
    <source>
        <dbReference type="EnsemblMetazoa" id="XP_789586"/>
    </source>
</evidence>
<feature type="disulfide bond" evidence="2">
    <location>
        <begin position="96"/>
        <end position="106"/>
    </location>
</feature>
<keyword evidence="6" id="KW-1185">Reference proteome</keyword>
<evidence type="ECO:0000259" key="4">
    <source>
        <dbReference type="PROSITE" id="PS50287"/>
    </source>
</evidence>
<dbReference type="Proteomes" id="UP000007110">
    <property type="component" value="Unassembled WGS sequence"/>
</dbReference>
<name>A0A7M7RD96_STRPU</name>
<evidence type="ECO:0000256" key="1">
    <source>
        <dbReference type="ARBA" id="ARBA00023157"/>
    </source>
</evidence>
<dbReference type="PRINTS" id="PR00258">
    <property type="entry name" value="SPERACTRCPTR"/>
</dbReference>
<dbReference type="PANTHER" id="PTHR48071:SF18">
    <property type="entry name" value="DELETED IN MALIGNANT BRAIN TUMORS 1 PROTEIN-RELATED"/>
    <property type="match status" value="1"/>
</dbReference>
<dbReference type="GO" id="GO:0016020">
    <property type="term" value="C:membrane"/>
    <property type="evidence" value="ECO:0007669"/>
    <property type="project" value="InterPro"/>
</dbReference>
<feature type="domain" description="SRCR" evidence="4">
    <location>
        <begin position="25"/>
        <end position="127"/>
    </location>
</feature>
<dbReference type="KEGG" id="spu:584637"/>
<sequence length="152" mass="16875">MMEGYTILSLLLCLSAASAASNYDVRLTGPDNNERMGRVEISWNEQWGTVCDVGWDIEDANVVCKQLGFPDGADPERLYKKFGKGSGTIWVAGMDCTGKEAQLKECHVRNNGAFGCTHDQDVGVSCLGWDSYGKKKERWLLKNDPMTKKMLT</sequence>
<dbReference type="OMA" id="NNERMGR"/>
<keyword evidence="1 2" id="KW-1015">Disulfide bond</keyword>
<dbReference type="EnsemblMetazoa" id="XM_784493">
    <property type="protein sequence ID" value="XP_789586"/>
    <property type="gene ID" value="LOC584637"/>
</dbReference>
<dbReference type="PANTHER" id="PTHR48071">
    <property type="entry name" value="SRCR DOMAIN-CONTAINING PROTEIN"/>
    <property type="match status" value="1"/>
</dbReference>